<organism evidence="2 3">
    <name type="scientific">Streptomyces viridochromogenes Tue57</name>
    <dbReference type="NCBI Taxonomy" id="1160705"/>
    <lineage>
        <taxon>Bacteria</taxon>
        <taxon>Bacillati</taxon>
        <taxon>Actinomycetota</taxon>
        <taxon>Actinomycetes</taxon>
        <taxon>Kitasatosporales</taxon>
        <taxon>Streptomycetaceae</taxon>
        <taxon>Streptomyces</taxon>
    </lineage>
</organism>
<feature type="compositionally biased region" description="Basic and acidic residues" evidence="1">
    <location>
        <begin position="37"/>
        <end position="46"/>
    </location>
</feature>
<dbReference type="Proteomes" id="UP000011205">
    <property type="component" value="Unassembled WGS sequence"/>
</dbReference>
<evidence type="ECO:0000313" key="3">
    <source>
        <dbReference type="Proteomes" id="UP000011205"/>
    </source>
</evidence>
<evidence type="ECO:0000256" key="1">
    <source>
        <dbReference type="SAM" id="MobiDB-lite"/>
    </source>
</evidence>
<comment type="caution">
    <text evidence="2">The sequence shown here is derived from an EMBL/GenBank/DDBJ whole genome shotgun (WGS) entry which is preliminary data.</text>
</comment>
<proteinExistence type="predicted"/>
<gene>
    <name evidence="2" type="ORF">STVIR_8461</name>
</gene>
<reference evidence="2 3" key="1">
    <citation type="journal article" date="2013" name="Genome Announc.">
        <title>Draft Genome Sequence of Streptomyces viridochromogenes Strain Tu57, Producer of Avilamycin.</title>
        <authorList>
            <person name="Gruning B.A."/>
            <person name="Erxleben A."/>
            <person name="Hahnlein A."/>
            <person name="Gunther S."/>
        </authorList>
    </citation>
    <scope>NUCLEOTIDE SEQUENCE [LARGE SCALE GENOMIC DNA]</scope>
    <source>
        <strain evidence="2 3">Tue57</strain>
    </source>
</reference>
<sequence>MIHGFTPASDLAHGNGFTAPHGPSGQDAGGSPRRLRSTQDRAKRNPDQWTARSPPKGGGAASCCRLSG</sequence>
<dbReference type="AlphaFoldDB" id="L8P2D5"/>
<feature type="region of interest" description="Disordered" evidence="1">
    <location>
        <begin position="1"/>
        <end position="68"/>
    </location>
</feature>
<dbReference type="EMBL" id="AMLP01000272">
    <property type="protein sequence ID" value="ELS50625.1"/>
    <property type="molecule type" value="Genomic_DNA"/>
</dbReference>
<accession>L8P2D5</accession>
<dbReference type="PATRIC" id="fig|1160705.3.peg.8358"/>
<evidence type="ECO:0000313" key="2">
    <source>
        <dbReference type="EMBL" id="ELS50625.1"/>
    </source>
</evidence>
<protein>
    <submittedName>
        <fullName evidence="2">Uncharacterized protein</fullName>
    </submittedName>
</protein>
<name>L8P2D5_STRVR</name>